<name>A0A151Y6N0_9GAMM</name>
<dbReference type="STRING" id="1806892.AZH43_00875"/>
<gene>
    <name evidence="1" type="ORF">AZH43_00875</name>
</gene>
<dbReference type="Proteomes" id="UP000076276">
    <property type="component" value="Unassembled WGS sequence"/>
</dbReference>
<keyword evidence="2" id="KW-1185">Reference proteome</keyword>
<organism evidence="1 2">
    <name type="scientific">Acinetobacter pragensis</name>
    <dbReference type="NCBI Taxonomy" id="1806892"/>
    <lineage>
        <taxon>Bacteria</taxon>
        <taxon>Pseudomonadati</taxon>
        <taxon>Pseudomonadota</taxon>
        <taxon>Gammaproteobacteria</taxon>
        <taxon>Moraxellales</taxon>
        <taxon>Moraxellaceae</taxon>
        <taxon>Acinetobacter</taxon>
    </lineage>
</organism>
<sequence>MHTLKIGQQVTLAAMEQRVFTVTSVKIDGSYNIETELENQQKLTYENVAFEMLKVIPPKL</sequence>
<proteinExistence type="predicted"/>
<dbReference type="OrthoDB" id="6712073at2"/>
<evidence type="ECO:0000313" key="1">
    <source>
        <dbReference type="EMBL" id="KYQ73698.1"/>
    </source>
</evidence>
<dbReference type="EMBL" id="LUAW01000001">
    <property type="protein sequence ID" value="KYQ73698.1"/>
    <property type="molecule type" value="Genomic_DNA"/>
</dbReference>
<reference evidence="1 2" key="1">
    <citation type="submission" date="2016-03" db="EMBL/GenBank/DDBJ databases">
        <title>Acinetobacter genomospecies 28 strain ANC 4149.</title>
        <authorList>
            <person name="Radolfova-Krizova L."/>
            <person name="Nemec A."/>
        </authorList>
    </citation>
    <scope>NUCLEOTIDE SEQUENCE [LARGE SCALE GENOMIC DNA]</scope>
    <source>
        <strain evidence="1 2">ANC 4149</strain>
    </source>
</reference>
<accession>A0A151Y6N0</accession>
<protein>
    <submittedName>
        <fullName evidence="1">Uncharacterized protein</fullName>
    </submittedName>
</protein>
<comment type="caution">
    <text evidence="1">The sequence shown here is derived from an EMBL/GenBank/DDBJ whole genome shotgun (WGS) entry which is preliminary data.</text>
</comment>
<evidence type="ECO:0000313" key="2">
    <source>
        <dbReference type="Proteomes" id="UP000076276"/>
    </source>
</evidence>
<dbReference type="AlphaFoldDB" id="A0A151Y6N0"/>
<dbReference type="RefSeq" id="WP_067665413.1">
    <property type="nucleotide sequence ID" value="NZ_CBCSIK010000001.1"/>
</dbReference>